<sequence>MQCQKVLEEYLDSERVDYTIQHHPVAYTAQQLAEYERVSGKMVAKSVIVYADNKICMLVLPASARVDFDKVRHELQATDVRLAAEDDLRTLFPNCDVGSMPPFGNLYHLPVFVDSSLKRQENIVFPIGTHTETMKLRFADFERLVRPTICSFAQVPVRVR</sequence>
<dbReference type="InterPro" id="IPR036754">
    <property type="entry name" value="YbaK/aa-tRNA-synt-asso_dom_sf"/>
</dbReference>
<name>A0A455SDZ3_9CHLR</name>
<organism evidence="2">
    <name type="scientific">Thermosporothrix sp. COM3</name>
    <dbReference type="NCBI Taxonomy" id="2490863"/>
    <lineage>
        <taxon>Bacteria</taxon>
        <taxon>Bacillati</taxon>
        <taxon>Chloroflexota</taxon>
        <taxon>Ktedonobacteria</taxon>
        <taxon>Ktedonobacterales</taxon>
        <taxon>Thermosporotrichaceae</taxon>
        <taxon>Thermosporothrix</taxon>
    </lineage>
</organism>
<dbReference type="Gene3D" id="3.90.960.10">
    <property type="entry name" value="YbaK/aminoacyl-tRNA synthetase-associated domain"/>
    <property type="match status" value="1"/>
</dbReference>
<dbReference type="InterPro" id="IPR007214">
    <property type="entry name" value="YbaK/aa-tRNA-synth-assoc-dom"/>
</dbReference>
<reference evidence="2" key="1">
    <citation type="submission" date="2018-12" db="EMBL/GenBank/DDBJ databases">
        <title>Novel natural products biosynthetic potential of the class Ktedonobacteria.</title>
        <authorList>
            <person name="Zheng Y."/>
            <person name="Saitou A."/>
            <person name="Wang C.M."/>
            <person name="Toyoda A."/>
            <person name="Minakuchi Y."/>
            <person name="Sekiguchi Y."/>
            <person name="Ueda K."/>
            <person name="Takano H."/>
            <person name="Sakai Y."/>
            <person name="Yokota A."/>
            <person name="Yabe S."/>
        </authorList>
    </citation>
    <scope>NUCLEOTIDE SEQUENCE</scope>
    <source>
        <strain evidence="2">COM3</strain>
    </source>
</reference>
<evidence type="ECO:0000313" key="2">
    <source>
        <dbReference type="EMBL" id="BBH86673.1"/>
    </source>
</evidence>
<dbReference type="PANTHER" id="PTHR30411">
    <property type="entry name" value="CYTOPLASMIC PROTEIN"/>
    <property type="match status" value="1"/>
</dbReference>
<dbReference type="PANTHER" id="PTHR30411:SF9">
    <property type="entry name" value="MULTIFUNCTIONAL SER_THR-TRNA DEACYLASE PROXP-Y"/>
    <property type="match status" value="1"/>
</dbReference>
<dbReference type="AlphaFoldDB" id="A0A455SDZ3"/>
<dbReference type="Pfam" id="PF04073">
    <property type="entry name" value="tRNA_edit"/>
    <property type="match status" value="1"/>
</dbReference>
<accession>A0A455SDZ3</accession>
<dbReference type="GO" id="GO:0002161">
    <property type="term" value="F:aminoacyl-tRNA deacylase activity"/>
    <property type="evidence" value="ECO:0007669"/>
    <property type="project" value="InterPro"/>
</dbReference>
<evidence type="ECO:0000259" key="1">
    <source>
        <dbReference type="Pfam" id="PF04073"/>
    </source>
</evidence>
<gene>
    <name evidence="2" type="ORF">KTC_14240</name>
</gene>
<dbReference type="EMBL" id="AP019376">
    <property type="protein sequence ID" value="BBH86673.1"/>
    <property type="molecule type" value="Genomic_DNA"/>
</dbReference>
<dbReference type="CDD" id="cd04332">
    <property type="entry name" value="YbaK_like"/>
    <property type="match status" value="1"/>
</dbReference>
<protein>
    <submittedName>
        <fullName evidence="2">Deacylase</fullName>
    </submittedName>
</protein>
<proteinExistence type="predicted"/>
<feature type="domain" description="YbaK/aminoacyl-tRNA synthetase-associated" evidence="1">
    <location>
        <begin position="23"/>
        <end position="144"/>
    </location>
</feature>
<dbReference type="SUPFAM" id="SSF55826">
    <property type="entry name" value="YbaK/ProRS associated domain"/>
    <property type="match status" value="1"/>
</dbReference>